<dbReference type="Proteomes" id="UP000321816">
    <property type="component" value="Chromosome"/>
</dbReference>
<evidence type="ECO:0000256" key="12">
    <source>
        <dbReference type="ARBA" id="ARBA00023125"/>
    </source>
</evidence>
<keyword evidence="13 14" id="KW-0234">DNA repair</keyword>
<dbReference type="InterPro" id="IPR011604">
    <property type="entry name" value="PDDEXK-like_dom_sf"/>
</dbReference>
<keyword evidence="4 14" id="KW-0547">Nucleotide-binding</keyword>
<dbReference type="InterPro" id="IPR049035">
    <property type="entry name" value="ADDB_N"/>
</dbReference>
<proteinExistence type="inferred from homology"/>
<keyword evidence="7 14" id="KW-0347">Helicase</keyword>
<dbReference type="PANTHER" id="PTHR30591:SF1">
    <property type="entry name" value="RECBCD ENZYME SUBUNIT RECC"/>
    <property type="match status" value="1"/>
</dbReference>
<comment type="function">
    <text evidence="14">The heterodimer acts as both an ATP-dependent DNA helicase and an ATP-dependent, dual-direction single-stranded exonuclease. Recognizes the chi site generating a DNA molecule suitable for the initiation of homologous recombination. The AddB subunit has 5' -&gt; 3' nuclease activity but not helicase activity.</text>
</comment>
<evidence type="ECO:0000256" key="2">
    <source>
        <dbReference type="ARBA" id="ARBA00022722"/>
    </source>
</evidence>
<keyword evidence="1 14" id="KW-0004">4Fe-4S</keyword>
<evidence type="ECO:0000313" key="18">
    <source>
        <dbReference type="Proteomes" id="UP000321816"/>
    </source>
</evidence>
<dbReference type="GO" id="GO:0005524">
    <property type="term" value="F:ATP binding"/>
    <property type="evidence" value="ECO:0007669"/>
    <property type="project" value="UniProtKB-UniRule"/>
</dbReference>
<evidence type="ECO:0000256" key="8">
    <source>
        <dbReference type="ARBA" id="ARBA00022839"/>
    </source>
</evidence>
<gene>
    <name evidence="14 17" type="primary">addB</name>
    <name evidence="17" type="ORF">FTX54_008465</name>
</gene>
<dbReference type="Pfam" id="PF12705">
    <property type="entry name" value="PDDEXK_1"/>
    <property type="match status" value="1"/>
</dbReference>
<comment type="miscellaneous">
    <text evidence="14">Despite having conserved helicase domains, this subunit does not have helicase activity.</text>
</comment>
<dbReference type="Gene3D" id="3.90.320.10">
    <property type="match status" value="1"/>
</dbReference>
<keyword evidence="6 14" id="KW-0378">Hydrolase</keyword>
<dbReference type="InterPro" id="IPR038726">
    <property type="entry name" value="PDDEXK_AddAB-type"/>
</dbReference>
<comment type="cofactor">
    <cofactor evidence="14">
        <name>[4Fe-4S] cluster</name>
        <dbReference type="ChEBI" id="CHEBI:49883"/>
    </cofactor>
    <text evidence="14">Binds 1 [4Fe-4S] cluster.</text>
</comment>
<dbReference type="InterPro" id="IPR014140">
    <property type="entry name" value="DNA_helicase_suAddB"/>
</dbReference>
<name>A0A5C7F951_9BACI</name>
<dbReference type="GO" id="GO:0004386">
    <property type="term" value="F:helicase activity"/>
    <property type="evidence" value="ECO:0007669"/>
    <property type="project" value="UniProtKB-KW"/>
</dbReference>
<dbReference type="KEGG" id="ahal:FTX54_008465"/>
<keyword evidence="2 14" id="KW-0540">Nuclease</keyword>
<feature type="binding site" evidence="14">
    <location>
        <position position="791"/>
    </location>
    <ligand>
        <name>[4Fe-4S] cluster</name>
        <dbReference type="ChEBI" id="CHEBI:49883"/>
    </ligand>
</feature>
<keyword evidence="18" id="KW-1185">Reference proteome</keyword>
<dbReference type="RefSeq" id="WP_147802169.1">
    <property type="nucleotide sequence ID" value="NZ_CP144914.1"/>
</dbReference>
<evidence type="ECO:0000256" key="3">
    <source>
        <dbReference type="ARBA" id="ARBA00022723"/>
    </source>
</evidence>
<keyword evidence="9 14" id="KW-0067">ATP-binding</keyword>
<keyword evidence="3 14" id="KW-0479">Metal-binding</keyword>
<keyword evidence="10 14" id="KW-0408">Iron</keyword>
<evidence type="ECO:0000256" key="9">
    <source>
        <dbReference type="ARBA" id="ARBA00022840"/>
    </source>
</evidence>
<evidence type="ECO:0000259" key="16">
    <source>
        <dbReference type="PROSITE" id="PS51217"/>
    </source>
</evidence>
<dbReference type="Pfam" id="PF21445">
    <property type="entry name" value="ADDB_N"/>
    <property type="match status" value="1"/>
</dbReference>
<evidence type="ECO:0000313" key="17">
    <source>
        <dbReference type="EMBL" id="WWD78475.1"/>
    </source>
</evidence>
<evidence type="ECO:0000256" key="4">
    <source>
        <dbReference type="ARBA" id="ARBA00022741"/>
    </source>
</evidence>
<keyword evidence="8 14" id="KW-0269">Exonuclease</keyword>
<evidence type="ECO:0000256" key="5">
    <source>
        <dbReference type="ARBA" id="ARBA00022763"/>
    </source>
</evidence>
<dbReference type="InterPro" id="IPR027417">
    <property type="entry name" value="P-loop_NTPase"/>
</dbReference>
<sequence>MSVNFLVGKSGTGKTYSIHTEIIRHCEEDPSGPPIILLVPEQMTFQAEREILARADKALTRVQVLSFPRLAYRILQEVGGLTKAQISKTGIHALLRKIMTEEKNHLVLYKNASTTNGFIEQLERMLTECKRYEMNASKIEETLEALDKNDNPTAAEKKLQGKLHDFSIIQNKSNEYLNGLFIEAEDLLRITADSYHQAEKYMEAQVFLDGFHSFTPIEEQMVQSIMKVNDVTMALVLDKQPSENELLNRLDLFYETADTMQRFMQFLKKEDFNIYVSLFQNPLRFHTKGLSYLEEHIEKFPITPTHRNEGIYLWEAISRRAEIEHTAREIDRLVREENYRYQDIALMTRSTDKYRSYIETIFPLEKVPFFMDSKRSALDHPLSELIKSSLEIIDKNWPYEAVFRLIKTEFLFEHIGGSEREEADLLENYVLSRGIRGRRWYDERTWEISKNSDAEMRQFENEKLDDLRRRITAPLLEFQNEIKKAETIKDFGYALYNFIETVHIPAKLQHMHDYSVQTERLSEAREHEQIWKEIIKLLDDIVEISGNEKVSLKVFREMIDAGLEGMSFSVIPPAFDQVLIADAETSRLQHIKAVFLVGMNDGIFPQKPDESGILSEEERSYMLKAGLPLAPGAESLLMGESFLFYRAVSQAGSRLYTSWALQDAEGSKLQPSIYISQLTDMFPDAPIVTKFESPQEHEGEAAAAFVTNPDRALTYMTVQLQQWKQGYAIHPVWWQVYDWFVQEKYSSKFRTLLSSLTYRNQPKKLKRNLSKKLYGKKINASVSRFEQFNACPFSQFAKYGLKLKERETFKLEAPDIGLLFHAALKDVTEKVREEKLDLTELSKAEVTHYANEVVEALAPQIQREIFHSSDRYKYILHKLKDVVSRAASIMAEQAKRNAFVPVGLELGFGQGQTMPPLTFTLDDGTIMEVSGRVDRVDKADSSGNVYLRIIDYKSSPKDLKLDEVYYGLSLQMLVYLDVVVSFADQWLGVEADPAGVLYFHVHNPILKSDQRLTLEEIEEELFKQFKMKGLVSADKNVIAATDTSLETGWSDIAPIRLKKDGEIAGGSKVVDPDDYNLLREFIRSHMADLGQRISDGDVSLTPYRKKQQIPCTFCSYQSFCQFDPSLETNNYRILQEKSADEVLDKIKKEGFSDGMDT</sequence>
<dbReference type="GO" id="GO:0051539">
    <property type="term" value="F:4 iron, 4 sulfur cluster binding"/>
    <property type="evidence" value="ECO:0007669"/>
    <property type="project" value="UniProtKB-KW"/>
</dbReference>
<comment type="similarity">
    <text evidence="14">Belongs to the helicase family. AddB/RexB type 1 subfamily.</text>
</comment>
<dbReference type="GO" id="GO:0000724">
    <property type="term" value="P:double-strand break repair via homologous recombination"/>
    <property type="evidence" value="ECO:0007669"/>
    <property type="project" value="UniProtKB-UniRule"/>
</dbReference>
<evidence type="ECO:0000256" key="6">
    <source>
        <dbReference type="ARBA" id="ARBA00022801"/>
    </source>
</evidence>
<dbReference type="Gene3D" id="3.40.50.300">
    <property type="entry name" value="P-loop containing nucleotide triphosphate hydrolases"/>
    <property type="match status" value="3"/>
</dbReference>
<dbReference type="GO" id="GO:0046872">
    <property type="term" value="F:metal ion binding"/>
    <property type="evidence" value="ECO:0007669"/>
    <property type="project" value="UniProtKB-KW"/>
</dbReference>
<dbReference type="SUPFAM" id="SSF52540">
    <property type="entry name" value="P-loop containing nucleoside triphosphate hydrolases"/>
    <property type="match status" value="1"/>
</dbReference>
<keyword evidence="12 14" id="KW-0238">DNA-binding</keyword>
<organism evidence="17 18">
    <name type="scientific">Alkalicoccus halolimnae</name>
    <dbReference type="NCBI Taxonomy" id="1667239"/>
    <lineage>
        <taxon>Bacteria</taxon>
        <taxon>Bacillati</taxon>
        <taxon>Bacillota</taxon>
        <taxon>Bacilli</taxon>
        <taxon>Bacillales</taxon>
        <taxon>Bacillaceae</taxon>
        <taxon>Alkalicoccus</taxon>
    </lineage>
</organism>
<accession>A0A5C7F951</accession>
<feature type="binding site" evidence="14">
    <location>
        <position position="1114"/>
    </location>
    <ligand>
        <name>[4Fe-4S] cluster</name>
        <dbReference type="ChEBI" id="CHEBI:49883"/>
    </ligand>
</feature>
<dbReference type="InterPro" id="IPR014017">
    <property type="entry name" value="DNA_helicase_UvrD-like_C"/>
</dbReference>
<dbReference type="NCBIfam" id="TIGR02773">
    <property type="entry name" value="addB_Gpos"/>
    <property type="match status" value="1"/>
</dbReference>
<feature type="binding site" evidence="14">
    <location>
        <position position="1111"/>
    </location>
    <ligand>
        <name>[4Fe-4S] cluster</name>
        <dbReference type="ChEBI" id="CHEBI:49883"/>
    </ligand>
</feature>
<dbReference type="GO" id="GO:0003690">
    <property type="term" value="F:double-stranded DNA binding"/>
    <property type="evidence" value="ECO:0007669"/>
    <property type="project" value="UniProtKB-UniRule"/>
</dbReference>
<comment type="cofactor">
    <cofactor evidence="14">
        <name>Mg(2+)</name>
        <dbReference type="ChEBI" id="CHEBI:18420"/>
    </cofactor>
</comment>
<evidence type="ECO:0000256" key="14">
    <source>
        <dbReference type="HAMAP-Rule" id="MF_01452"/>
    </source>
</evidence>
<evidence type="ECO:0000256" key="7">
    <source>
        <dbReference type="ARBA" id="ARBA00022806"/>
    </source>
</evidence>
<feature type="binding site" evidence="14">
    <location>
        <position position="1120"/>
    </location>
    <ligand>
        <name>[4Fe-4S] cluster</name>
        <dbReference type="ChEBI" id="CHEBI:49883"/>
    </ligand>
</feature>
<dbReference type="HAMAP" id="MF_01452">
    <property type="entry name" value="AddB_type1"/>
    <property type="match status" value="1"/>
</dbReference>
<keyword evidence="15" id="KW-0175">Coiled coil</keyword>
<evidence type="ECO:0000256" key="10">
    <source>
        <dbReference type="ARBA" id="ARBA00023004"/>
    </source>
</evidence>
<comment type="subunit">
    <text evidence="14">Heterodimer of AddA and AddB.</text>
</comment>
<dbReference type="Gene3D" id="6.10.140.1030">
    <property type="match status" value="1"/>
</dbReference>
<dbReference type="PANTHER" id="PTHR30591">
    <property type="entry name" value="RECBCD ENZYME SUBUNIT RECC"/>
    <property type="match status" value="1"/>
</dbReference>
<dbReference type="PROSITE" id="PS51217">
    <property type="entry name" value="UVRD_HELICASE_CTER"/>
    <property type="match status" value="1"/>
</dbReference>
<dbReference type="GO" id="GO:0008409">
    <property type="term" value="F:5'-3' exonuclease activity"/>
    <property type="evidence" value="ECO:0007669"/>
    <property type="project" value="UniProtKB-UniRule"/>
</dbReference>
<evidence type="ECO:0000256" key="13">
    <source>
        <dbReference type="ARBA" id="ARBA00023204"/>
    </source>
</evidence>
<evidence type="ECO:0000256" key="11">
    <source>
        <dbReference type="ARBA" id="ARBA00023014"/>
    </source>
</evidence>
<reference evidence="17 18" key="1">
    <citation type="submission" date="2024-01" db="EMBL/GenBank/DDBJ databases">
        <title>Complete Genome Sequence of Alkalicoccus halolimnae BZ-SZ-XJ29T, a Moderately Halophilic Bacterium Isolated from a Salt Lake.</title>
        <authorList>
            <person name="Zhao B."/>
        </authorList>
    </citation>
    <scope>NUCLEOTIDE SEQUENCE [LARGE SCALE GENOMIC DNA]</scope>
    <source>
        <strain evidence="17 18">BZ-SZ-XJ29</strain>
    </source>
</reference>
<feature type="domain" description="UvrD-like helicase C-terminal" evidence="16">
    <location>
        <begin position="280"/>
        <end position="576"/>
    </location>
</feature>
<evidence type="ECO:0000256" key="15">
    <source>
        <dbReference type="SAM" id="Coils"/>
    </source>
</evidence>
<feature type="coiled-coil region" evidence="15">
    <location>
        <begin position="122"/>
        <end position="149"/>
    </location>
</feature>
<dbReference type="AlphaFoldDB" id="A0A5C7F951"/>
<dbReference type="EC" id="3.1.-.-" evidence="14"/>
<dbReference type="EMBL" id="CP144914">
    <property type="protein sequence ID" value="WWD78475.1"/>
    <property type="molecule type" value="Genomic_DNA"/>
</dbReference>
<keyword evidence="11 14" id="KW-0411">Iron-sulfur</keyword>
<dbReference type="OrthoDB" id="9758506at2"/>
<keyword evidence="5 14" id="KW-0227">DNA damage</keyword>
<protein>
    <recommendedName>
        <fullName evidence="14">ATP-dependent helicase/deoxyribonuclease subunit B</fullName>
        <ecNumber evidence="14">3.1.-.-</ecNumber>
    </recommendedName>
    <alternativeName>
        <fullName evidence="14">ATP-dependent helicase/nuclease subunit AddB</fullName>
    </alternativeName>
</protein>
<evidence type="ECO:0000256" key="1">
    <source>
        <dbReference type="ARBA" id="ARBA00022485"/>
    </source>
</evidence>